<feature type="chain" id="PRO_5043957174" evidence="7">
    <location>
        <begin position="21"/>
        <end position="428"/>
    </location>
</feature>
<dbReference type="FunFam" id="2.40.10.10:FF:000028">
    <property type="entry name" value="Serine protease easter"/>
    <property type="match status" value="1"/>
</dbReference>
<keyword evidence="3" id="KW-0325">Glycoprotein</keyword>
<dbReference type="InterPro" id="IPR009003">
    <property type="entry name" value="Peptidase_S1_PA"/>
</dbReference>
<dbReference type="Proteomes" id="UP001458880">
    <property type="component" value="Unassembled WGS sequence"/>
</dbReference>
<dbReference type="SUPFAM" id="SSF50494">
    <property type="entry name" value="Trypsin-like serine proteases"/>
    <property type="match status" value="1"/>
</dbReference>
<dbReference type="InterPro" id="IPR001254">
    <property type="entry name" value="Trypsin_dom"/>
</dbReference>
<gene>
    <name evidence="9" type="ORF">QE152_g30303</name>
</gene>
<comment type="similarity">
    <text evidence="4">Belongs to the peptidase S1 family. CLIP subfamily.</text>
</comment>
<dbReference type="Pfam" id="PF00089">
    <property type="entry name" value="Trypsin"/>
    <property type="match status" value="1"/>
</dbReference>
<dbReference type="PANTHER" id="PTHR24260:SF147">
    <property type="entry name" value="EG:BACR7A4.3 PROTEIN-RELATED"/>
    <property type="match status" value="1"/>
</dbReference>
<dbReference type="GO" id="GO:0004252">
    <property type="term" value="F:serine-type endopeptidase activity"/>
    <property type="evidence" value="ECO:0007669"/>
    <property type="project" value="InterPro"/>
</dbReference>
<dbReference type="EMBL" id="JASPKY010000405">
    <property type="protein sequence ID" value="KAK9701878.1"/>
    <property type="molecule type" value="Genomic_DNA"/>
</dbReference>
<dbReference type="Gene3D" id="2.40.10.10">
    <property type="entry name" value="Trypsin-like serine proteases"/>
    <property type="match status" value="1"/>
</dbReference>
<protein>
    <submittedName>
        <fullName evidence="9">Trypsin</fullName>
    </submittedName>
</protein>
<feature type="signal peptide" evidence="7">
    <location>
        <begin position="1"/>
        <end position="20"/>
    </location>
</feature>
<keyword evidence="10" id="KW-1185">Reference proteome</keyword>
<accession>A0AAW1JEC1</accession>
<keyword evidence="5" id="KW-0720">Serine protease</keyword>
<dbReference type="AlphaFoldDB" id="A0AAW1JEC1"/>
<evidence type="ECO:0000256" key="5">
    <source>
        <dbReference type="RuleBase" id="RU363034"/>
    </source>
</evidence>
<dbReference type="PROSITE" id="PS00135">
    <property type="entry name" value="TRYPSIN_SER"/>
    <property type="match status" value="1"/>
</dbReference>
<evidence type="ECO:0000256" key="3">
    <source>
        <dbReference type="ARBA" id="ARBA00023180"/>
    </source>
</evidence>
<feature type="region of interest" description="Disordered" evidence="6">
    <location>
        <begin position="107"/>
        <end position="130"/>
    </location>
</feature>
<comment type="caution">
    <text evidence="9">The sequence shown here is derived from an EMBL/GenBank/DDBJ whole genome shotgun (WGS) entry which is preliminary data.</text>
</comment>
<organism evidence="9 10">
    <name type="scientific">Popillia japonica</name>
    <name type="common">Japanese beetle</name>
    <dbReference type="NCBI Taxonomy" id="7064"/>
    <lineage>
        <taxon>Eukaryota</taxon>
        <taxon>Metazoa</taxon>
        <taxon>Ecdysozoa</taxon>
        <taxon>Arthropoda</taxon>
        <taxon>Hexapoda</taxon>
        <taxon>Insecta</taxon>
        <taxon>Pterygota</taxon>
        <taxon>Neoptera</taxon>
        <taxon>Endopterygota</taxon>
        <taxon>Coleoptera</taxon>
        <taxon>Polyphaga</taxon>
        <taxon>Scarabaeiformia</taxon>
        <taxon>Scarabaeidae</taxon>
        <taxon>Rutelinae</taxon>
        <taxon>Popillia</taxon>
    </lineage>
</organism>
<evidence type="ECO:0000313" key="9">
    <source>
        <dbReference type="EMBL" id="KAK9701878.1"/>
    </source>
</evidence>
<evidence type="ECO:0000256" key="7">
    <source>
        <dbReference type="SAM" id="SignalP"/>
    </source>
</evidence>
<dbReference type="PROSITE" id="PS50240">
    <property type="entry name" value="TRYPSIN_DOM"/>
    <property type="match status" value="1"/>
</dbReference>
<dbReference type="InterPro" id="IPR018114">
    <property type="entry name" value="TRYPSIN_HIS"/>
</dbReference>
<keyword evidence="5" id="KW-0378">Hydrolase</keyword>
<dbReference type="InterPro" id="IPR051333">
    <property type="entry name" value="CLIP_Serine_Protease"/>
</dbReference>
<feature type="compositionally biased region" description="Polar residues" evidence="6">
    <location>
        <begin position="109"/>
        <end position="122"/>
    </location>
</feature>
<dbReference type="PANTHER" id="PTHR24260">
    <property type="match status" value="1"/>
</dbReference>
<evidence type="ECO:0000256" key="4">
    <source>
        <dbReference type="ARBA" id="ARBA00024195"/>
    </source>
</evidence>
<name>A0AAW1JEC1_POPJA</name>
<reference evidence="9 10" key="1">
    <citation type="journal article" date="2024" name="BMC Genomics">
        <title>De novo assembly and annotation of Popillia japonica's genome with initial clues to its potential as an invasive pest.</title>
        <authorList>
            <person name="Cucini C."/>
            <person name="Boschi S."/>
            <person name="Funari R."/>
            <person name="Cardaioli E."/>
            <person name="Iannotti N."/>
            <person name="Marturano G."/>
            <person name="Paoli F."/>
            <person name="Bruttini M."/>
            <person name="Carapelli A."/>
            <person name="Frati F."/>
            <person name="Nardi F."/>
        </authorList>
    </citation>
    <scope>NUCLEOTIDE SEQUENCE [LARGE SCALE GENOMIC DNA]</scope>
    <source>
        <strain evidence="9">DMR45628</strain>
    </source>
</reference>
<feature type="domain" description="Peptidase S1" evidence="8">
    <location>
        <begin position="178"/>
        <end position="427"/>
    </location>
</feature>
<dbReference type="InterPro" id="IPR043504">
    <property type="entry name" value="Peptidase_S1_PA_chymotrypsin"/>
</dbReference>
<keyword evidence="5" id="KW-0645">Protease</keyword>
<evidence type="ECO:0000313" key="10">
    <source>
        <dbReference type="Proteomes" id="UP001458880"/>
    </source>
</evidence>
<evidence type="ECO:0000256" key="6">
    <source>
        <dbReference type="SAM" id="MobiDB-lite"/>
    </source>
</evidence>
<dbReference type="PROSITE" id="PS00134">
    <property type="entry name" value="TRYPSIN_HIS"/>
    <property type="match status" value="1"/>
</dbReference>
<evidence type="ECO:0000256" key="2">
    <source>
        <dbReference type="ARBA" id="ARBA00023157"/>
    </source>
</evidence>
<dbReference type="CDD" id="cd00190">
    <property type="entry name" value="Tryp_SPc"/>
    <property type="match status" value="1"/>
</dbReference>
<proteinExistence type="inferred from homology"/>
<sequence>MKMLSVLGITILFLNLFVSATDFDLIENSKLVDSKVINLTGTIPPFLHNYQLLNINQEYGDSDEDSGTQSYDYWNTHSNSPSALLKHRTKELYKPINKWESLQALPDGVNSSNSSQDNDTLLNSNNGNSSSVISANNEASTLLKDRFYRPTIENSTSLRKCLEYYRMTVDDSEVEPFIFGGTNAKSREFPHLALLGYGEPNNVFWNCGGSLISEEYVLTAAHCTHSKSHGPVTYVRLGELDINSTADDASVRDFTVGEIITHPLYNFRSNYHDIALLRLNTSINSFNNYVKPACLATTEDLENIELVIAGWGFTSSSGPRSTILQRTDLVLVSYTRCKRAYSIRANLRKGIRADIHICAGGDAEKRDTCQGDSGGPLQFLNRRYVNEYMFEFVEIAGITSTGLKCGVIPGLYTRVLPYVEWIESRVWS</sequence>
<keyword evidence="2" id="KW-1015">Disulfide bond</keyword>
<dbReference type="InterPro" id="IPR001314">
    <property type="entry name" value="Peptidase_S1A"/>
</dbReference>
<dbReference type="InterPro" id="IPR033116">
    <property type="entry name" value="TRYPSIN_SER"/>
</dbReference>
<dbReference type="GO" id="GO:0006508">
    <property type="term" value="P:proteolysis"/>
    <property type="evidence" value="ECO:0007669"/>
    <property type="project" value="UniProtKB-KW"/>
</dbReference>
<keyword evidence="1 7" id="KW-0732">Signal</keyword>
<evidence type="ECO:0000256" key="1">
    <source>
        <dbReference type="ARBA" id="ARBA00022729"/>
    </source>
</evidence>
<evidence type="ECO:0000259" key="8">
    <source>
        <dbReference type="PROSITE" id="PS50240"/>
    </source>
</evidence>
<dbReference type="SMART" id="SM00020">
    <property type="entry name" value="Tryp_SPc"/>
    <property type="match status" value="1"/>
</dbReference>
<dbReference type="PRINTS" id="PR00722">
    <property type="entry name" value="CHYMOTRYPSIN"/>
</dbReference>